<dbReference type="Proteomes" id="UP000276603">
    <property type="component" value="Unassembled WGS sequence"/>
</dbReference>
<evidence type="ECO:0000313" key="2">
    <source>
        <dbReference type="EMBL" id="RKN78407.1"/>
    </source>
</evidence>
<dbReference type="AlphaFoldDB" id="A0A3B0C3Q0"/>
<sequence length="1044" mass="107296">MWVDNFIFVSPANHGVKCLPMKANIVLLSIGLLVCSLANGQIKIGDNPQNIDPASVLELESDSRVLVITRINTQQMESIVPNPGALIYNTDTQCIHYFDGTQWANLCESADLTFTADPIENALSTIVITRNDDNINLEVAPNSIRTEQIVNGGVNGVDIQDNSIGPNKLADDAVGRDELSENAVGVDALAVDEFSLGDFANTPGFITGADIVSNDPDNAITDNGGAFYDDSALQTAVATNTTAIANDGDTNAANEIQNLTLIGDQLSISGSNTVDLGPFNNTGSDEQNLTGASLNSANILQIDIENGNSTTVDLSPLAGTGTDNQNLIGASLNGANILQIDIENGNSTTVDLSPLAGTGTDSQNLTGASLNGANVLQIDIENGNSTTVDLSPLAGGAADGVITNVVLNTTNLQFTGVNGGFNGSVDLSPLSGTGADGVVTGVALNGTDLEFSGTAPGFIGTVPLGGIDTTLDEAAVDAFVNNNGYLTAEVDGSITNEIELPPGGNNGQILSTDGAGNYSWATPTGGGIDTNNFITGGILNVESLELTGTGGAGAVIDLSAFALDTDIVSTTIVSTDTPNSITPGTDGGALYDDPDADSSNEIQAFTSIDGSVTITPVGINDFDLSVPAGSDNQNLGAATLTGSDLTINIEDGNPTTADLSALATDLELAAAITASEGLDNDTDDQNEIQAITSTDNSVTITQTGDDFDLSVAGGGTDNQNLGAATLTGSDLTINIEDGNPTTADLSALATDLELAAAITASEGLDNDTDDQNEIQAITSTDNSVTITQTGDDFDLSVAGGGTTVSVNAPLTGDGSGGSPLGIANNGITSALIAVGAIQGSFGGGPSVIIANTIGQGDIGDNAIGPGEIQSNAVSSDEIDDDSITNADINTGAGIEGTKIAPNFGNQNITTSGNLSITGAGTVTVQGNLEHPDYVFEKYFRGYSNIYPNYDFEDLSTIERFVKKNFHLPGLQSAKEIKNQGFWDLGEASRINLEKIEELFLHTIAQEKKIEKLQNEKDSLSQEVQALRKDIQQIKAMLKNNKSKK</sequence>
<comment type="caution">
    <text evidence="2">The sequence shown here is derived from an EMBL/GenBank/DDBJ whole genome shotgun (WGS) entry which is preliminary data.</text>
</comment>
<protein>
    <recommendedName>
        <fullName evidence="4">Peptidase S74 domain-containing protein</fullName>
    </recommendedName>
</protein>
<reference evidence="2 3" key="1">
    <citation type="submission" date="2018-10" db="EMBL/GenBank/DDBJ databases">
        <title>Ulvibacterium marinum gen. nov., sp. nov., a novel marine bacterium of the family Flavobacteriaceae, isolated from a culture of the green alga Ulva prolifera.</title>
        <authorList>
            <person name="Zhang Z."/>
        </authorList>
    </citation>
    <scope>NUCLEOTIDE SEQUENCE [LARGE SCALE GENOMIC DNA]</scope>
    <source>
        <strain evidence="2 3">CCMM003</strain>
    </source>
</reference>
<dbReference type="EMBL" id="RBCJ01000004">
    <property type="protein sequence ID" value="RKN78407.1"/>
    <property type="molecule type" value="Genomic_DNA"/>
</dbReference>
<evidence type="ECO:0000256" key="1">
    <source>
        <dbReference type="SAM" id="Coils"/>
    </source>
</evidence>
<accession>A0A3B0C3Q0</accession>
<dbReference type="Gene3D" id="2.160.20.80">
    <property type="entry name" value="E3 ubiquitin-protein ligase SopA"/>
    <property type="match status" value="1"/>
</dbReference>
<evidence type="ECO:0008006" key="4">
    <source>
        <dbReference type="Google" id="ProtNLM"/>
    </source>
</evidence>
<keyword evidence="1" id="KW-0175">Coiled coil</keyword>
<proteinExistence type="predicted"/>
<evidence type="ECO:0000313" key="3">
    <source>
        <dbReference type="Proteomes" id="UP000276603"/>
    </source>
</evidence>
<organism evidence="2 3">
    <name type="scientific">Ulvibacterium marinum</name>
    <dbReference type="NCBI Taxonomy" id="2419782"/>
    <lineage>
        <taxon>Bacteria</taxon>
        <taxon>Pseudomonadati</taxon>
        <taxon>Bacteroidota</taxon>
        <taxon>Flavobacteriia</taxon>
        <taxon>Flavobacteriales</taxon>
        <taxon>Flavobacteriaceae</taxon>
        <taxon>Ulvibacterium</taxon>
    </lineage>
</organism>
<name>A0A3B0C3Q0_9FLAO</name>
<gene>
    <name evidence="2" type="ORF">D7Z94_19510</name>
</gene>
<feature type="coiled-coil region" evidence="1">
    <location>
        <begin position="1002"/>
        <end position="1043"/>
    </location>
</feature>
<dbReference type="SUPFAM" id="SSF141571">
    <property type="entry name" value="Pentapeptide repeat-like"/>
    <property type="match status" value="1"/>
</dbReference>
<keyword evidence="3" id="KW-1185">Reference proteome</keyword>